<dbReference type="InterPro" id="IPR057727">
    <property type="entry name" value="WCX_dom"/>
</dbReference>
<dbReference type="InterPro" id="IPR051534">
    <property type="entry name" value="CBASS_pafABC_assoc_protein"/>
</dbReference>
<dbReference type="Proteomes" id="UP000588491">
    <property type="component" value="Unassembled WGS sequence"/>
</dbReference>
<accession>A0A7Y0K5R9</accession>
<dbReference type="Pfam" id="PF08279">
    <property type="entry name" value="HTH_11"/>
    <property type="match status" value="1"/>
</dbReference>
<dbReference type="SMART" id="SM00420">
    <property type="entry name" value="HTH_DEOR"/>
    <property type="match status" value="1"/>
</dbReference>
<evidence type="ECO:0000259" key="3">
    <source>
        <dbReference type="PROSITE" id="PS51000"/>
    </source>
</evidence>
<keyword evidence="5" id="KW-1185">Reference proteome</keyword>
<sequence>MKISRLFQIVYILLEKKSITANELAEKFEVSVRTIYRDIETLTESGIPIYTTQGKGGGITLMDQFILNKSLLLEKEQDEILFSLQSLSVTNYPEIDEILTKLSHVFKKSDTKWIEVDFSSWGSDTKEKEYFSLFKQAILDRQIISFHYINSNGDKGFRRVLPTKLLFKDKSWYLEAFCLDKAASRIFKINRMSKIEVTDDHLEQMDNVETLSFSPPFHDDHQERADLVLRVSPEVSYRIFDEFDEEHITIEKDGFYHITISHMKGEWLYSYLLSYGNYLEVIEPTDIRKELKNRIQQMLNLYSNTKSNS</sequence>
<dbReference type="InterPro" id="IPR001034">
    <property type="entry name" value="DeoR_HTH"/>
</dbReference>
<protein>
    <submittedName>
        <fullName evidence="4">YafY family transcriptional regulator</fullName>
    </submittedName>
</protein>
<evidence type="ECO:0000256" key="1">
    <source>
        <dbReference type="ARBA" id="ARBA00023015"/>
    </source>
</evidence>
<name>A0A7Y0K5R9_9BACI</name>
<dbReference type="GO" id="GO:0003700">
    <property type="term" value="F:DNA-binding transcription factor activity"/>
    <property type="evidence" value="ECO:0007669"/>
    <property type="project" value="InterPro"/>
</dbReference>
<dbReference type="SUPFAM" id="SSF46785">
    <property type="entry name" value="Winged helix' DNA-binding domain"/>
    <property type="match status" value="1"/>
</dbReference>
<proteinExistence type="predicted"/>
<dbReference type="Pfam" id="PF13280">
    <property type="entry name" value="WYL"/>
    <property type="match status" value="1"/>
</dbReference>
<evidence type="ECO:0000313" key="4">
    <source>
        <dbReference type="EMBL" id="NMO75744.1"/>
    </source>
</evidence>
<keyword evidence="2" id="KW-0804">Transcription</keyword>
<organism evidence="4 5">
    <name type="scientific">Niallia alba</name>
    <dbReference type="NCBI Taxonomy" id="2729105"/>
    <lineage>
        <taxon>Bacteria</taxon>
        <taxon>Bacillati</taxon>
        <taxon>Bacillota</taxon>
        <taxon>Bacilli</taxon>
        <taxon>Bacillales</taxon>
        <taxon>Bacillaceae</taxon>
        <taxon>Niallia</taxon>
    </lineage>
</organism>
<dbReference type="RefSeq" id="WP_169187657.1">
    <property type="nucleotide sequence ID" value="NZ_JABBPK010000001.1"/>
</dbReference>
<dbReference type="PIRSF" id="PIRSF016838">
    <property type="entry name" value="PafC"/>
    <property type="match status" value="1"/>
</dbReference>
<dbReference type="InterPro" id="IPR026881">
    <property type="entry name" value="WYL_dom"/>
</dbReference>
<dbReference type="InterPro" id="IPR013196">
    <property type="entry name" value="HTH_11"/>
</dbReference>
<dbReference type="InterPro" id="IPR036390">
    <property type="entry name" value="WH_DNA-bd_sf"/>
</dbReference>
<gene>
    <name evidence="4" type="ORF">HHU08_01655</name>
</gene>
<dbReference type="Gene3D" id="1.10.10.10">
    <property type="entry name" value="Winged helix-like DNA-binding domain superfamily/Winged helix DNA-binding domain"/>
    <property type="match status" value="1"/>
</dbReference>
<dbReference type="PROSITE" id="PS51000">
    <property type="entry name" value="HTH_DEOR_2"/>
    <property type="match status" value="1"/>
</dbReference>
<feature type="domain" description="HTH deoR-type" evidence="3">
    <location>
        <begin position="2"/>
        <end position="60"/>
    </location>
</feature>
<dbReference type="InterPro" id="IPR036388">
    <property type="entry name" value="WH-like_DNA-bd_sf"/>
</dbReference>
<dbReference type="Pfam" id="PF25583">
    <property type="entry name" value="WCX"/>
    <property type="match status" value="1"/>
</dbReference>
<reference evidence="4 5" key="1">
    <citation type="submission" date="2020-04" db="EMBL/GenBank/DDBJ databases">
        <title>Bacillus sp. UniB3 isolated from commercial digestive syrup.</title>
        <authorList>
            <person name="Thorat V."/>
            <person name="Kirdat K."/>
            <person name="Tiwarekar B."/>
            <person name="Yadav A."/>
        </authorList>
    </citation>
    <scope>NUCLEOTIDE SEQUENCE [LARGE SCALE GENOMIC DNA]</scope>
    <source>
        <strain evidence="4 5">UniB3</strain>
    </source>
</reference>
<dbReference type="PANTHER" id="PTHR34580">
    <property type="match status" value="1"/>
</dbReference>
<dbReference type="AlphaFoldDB" id="A0A7Y0K5R9"/>
<evidence type="ECO:0000256" key="2">
    <source>
        <dbReference type="ARBA" id="ARBA00023163"/>
    </source>
</evidence>
<comment type="caution">
    <text evidence="4">The sequence shown here is derived from an EMBL/GenBank/DDBJ whole genome shotgun (WGS) entry which is preliminary data.</text>
</comment>
<dbReference type="PROSITE" id="PS52050">
    <property type="entry name" value="WYL"/>
    <property type="match status" value="1"/>
</dbReference>
<dbReference type="InterPro" id="IPR028349">
    <property type="entry name" value="PafC-like"/>
</dbReference>
<dbReference type="EMBL" id="JABBPK010000001">
    <property type="protein sequence ID" value="NMO75744.1"/>
    <property type="molecule type" value="Genomic_DNA"/>
</dbReference>
<dbReference type="PANTHER" id="PTHR34580:SF1">
    <property type="entry name" value="PROTEIN PAFC"/>
    <property type="match status" value="1"/>
</dbReference>
<evidence type="ECO:0000313" key="5">
    <source>
        <dbReference type="Proteomes" id="UP000588491"/>
    </source>
</evidence>
<keyword evidence="1" id="KW-0805">Transcription regulation</keyword>